<dbReference type="RefSeq" id="WP_102712237.1">
    <property type="nucleotide sequence ID" value="NZ_CABMLK010000002.1"/>
</dbReference>
<dbReference type="InterPro" id="IPR011055">
    <property type="entry name" value="Dup_hybrid_motif"/>
</dbReference>
<feature type="domain" description="M23ase beta-sheet core" evidence="1">
    <location>
        <begin position="83"/>
        <end position="172"/>
    </location>
</feature>
<dbReference type="InterPro" id="IPR050570">
    <property type="entry name" value="Cell_wall_metabolism_enzyme"/>
</dbReference>
<dbReference type="InterPro" id="IPR016047">
    <property type="entry name" value="M23ase_b-sheet_dom"/>
</dbReference>
<evidence type="ECO:0000259" key="1">
    <source>
        <dbReference type="Pfam" id="PF01551"/>
    </source>
</evidence>
<organism evidence="2 3">
    <name type="scientific">Akkermansia muciniphila</name>
    <dbReference type="NCBI Taxonomy" id="239935"/>
    <lineage>
        <taxon>Bacteria</taxon>
        <taxon>Pseudomonadati</taxon>
        <taxon>Verrucomicrobiota</taxon>
        <taxon>Verrucomicrobiia</taxon>
        <taxon>Verrucomicrobiales</taxon>
        <taxon>Akkermansiaceae</taxon>
        <taxon>Akkermansia</taxon>
    </lineage>
</organism>
<protein>
    <submittedName>
        <fullName evidence="2">M23 family peptidase</fullName>
    </submittedName>
</protein>
<dbReference type="OrthoDB" id="186147at2"/>
<dbReference type="Gene3D" id="2.70.70.10">
    <property type="entry name" value="Glucose Permease (Domain IIA)"/>
    <property type="match status" value="1"/>
</dbReference>
<gene>
    <name evidence="2" type="ORF">CXU22_01550</name>
</gene>
<dbReference type="PANTHER" id="PTHR21666">
    <property type="entry name" value="PEPTIDASE-RELATED"/>
    <property type="match status" value="1"/>
</dbReference>
<dbReference type="PANTHER" id="PTHR21666:SF270">
    <property type="entry name" value="MUREIN HYDROLASE ACTIVATOR ENVC"/>
    <property type="match status" value="1"/>
</dbReference>
<evidence type="ECO:0000313" key="2">
    <source>
        <dbReference type="EMBL" id="PNC19725.1"/>
    </source>
</evidence>
<proteinExistence type="predicted"/>
<dbReference type="GO" id="GO:0004222">
    <property type="term" value="F:metalloendopeptidase activity"/>
    <property type="evidence" value="ECO:0007669"/>
    <property type="project" value="TreeGrafter"/>
</dbReference>
<accession>A0A2N8HG35</accession>
<reference evidence="2 3" key="1">
    <citation type="journal article" date="2017" name="BMC Genomics">
        <title>Genome sequencing of 39 Akkermansia muciniphila isolates reveals its population structure, genomic and functional diverisity, and global distribution in mammalian gut microbiotas.</title>
        <authorList>
            <person name="Guo X."/>
            <person name="Li S."/>
            <person name="Zhang J."/>
            <person name="Wu F."/>
            <person name="Li X."/>
            <person name="Wu D."/>
            <person name="Zhang M."/>
            <person name="Ou Z."/>
            <person name="Jie Z."/>
            <person name="Yan Q."/>
            <person name="Li P."/>
            <person name="Yi J."/>
            <person name="Peng Y."/>
        </authorList>
    </citation>
    <scope>NUCLEOTIDE SEQUENCE [LARGE SCALE GENOMIC DNA]</scope>
    <source>
        <strain evidence="2 3">GP24</strain>
    </source>
</reference>
<name>A0A2N8HG35_9BACT</name>
<evidence type="ECO:0000313" key="3">
    <source>
        <dbReference type="Proteomes" id="UP000236000"/>
    </source>
</evidence>
<dbReference type="Proteomes" id="UP000236000">
    <property type="component" value="Unassembled WGS sequence"/>
</dbReference>
<dbReference type="SUPFAM" id="SSF51261">
    <property type="entry name" value="Duplicated hybrid motif"/>
    <property type="match status" value="1"/>
</dbReference>
<sequence>MSYFRFLLLALVLLTGSAFISESAPVYMARRDSKFALVPLCDGFDFPVGKPDGNGYYRSRGLRVKSPRHMGEDWNGNGGGNSDLGDPVYSVGHGVVTYAADARGAWGKVVIVRHAFREPKSGKVLCCQTLYAHLNDINVVLGQLVLRGTQVGTIGTNRGMYPAHLHIELHYNPDVNCGQQGIPKTERNYGRLTDFITRFRRLPLEKRMVRVPIGGFLPYKGTEGL</sequence>
<dbReference type="EMBL" id="PJKA01000003">
    <property type="protein sequence ID" value="PNC19725.1"/>
    <property type="molecule type" value="Genomic_DNA"/>
</dbReference>
<dbReference type="AlphaFoldDB" id="A0A2N8HG35"/>
<comment type="caution">
    <text evidence="2">The sequence shown here is derived from an EMBL/GenBank/DDBJ whole genome shotgun (WGS) entry which is preliminary data.</text>
</comment>
<dbReference type="CDD" id="cd12797">
    <property type="entry name" value="M23_peptidase"/>
    <property type="match status" value="1"/>
</dbReference>
<dbReference type="Pfam" id="PF01551">
    <property type="entry name" value="Peptidase_M23"/>
    <property type="match status" value="1"/>
</dbReference>